<dbReference type="EMBL" id="QXFI01000027">
    <property type="protein sequence ID" value="RIV43688.1"/>
    <property type="molecule type" value="Genomic_DNA"/>
</dbReference>
<dbReference type="Proteomes" id="UP000321621">
    <property type="component" value="Unassembled WGS sequence"/>
</dbReference>
<gene>
    <name evidence="4" type="ORF">D2V05_08370</name>
    <name evidence="3" type="ORF">D2V05_12565</name>
    <name evidence="2" type="ORF">D2V05_12605</name>
    <name evidence="1" type="ORF">D2V05_12635</name>
    <name evidence="8" type="ORF">FQ017_08295</name>
    <name evidence="7" type="ORF">FQ017_12445</name>
    <name evidence="6" type="ORF">FQ017_12485</name>
    <name evidence="5" type="ORF">FQ017_12515</name>
</gene>
<dbReference type="EMBL" id="QXFI01000029">
    <property type="protein sequence ID" value="RIV43555.1"/>
    <property type="molecule type" value="Genomic_DNA"/>
</dbReference>
<dbReference type="OrthoDB" id="1134603at2"/>
<keyword evidence="10" id="KW-1185">Reference proteome</keyword>
<evidence type="ECO:0000313" key="7">
    <source>
        <dbReference type="EMBL" id="TXJ93465.1"/>
    </source>
</evidence>
<reference evidence="5 10" key="2">
    <citation type="submission" date="2019-07" db="EMBL/GenBank/DDBJ databases">
        <title>Draft genome of two Muricauda strains isolated from deep sea.</title>
        <authorList>
            <person name="Sun C."/>
        </authorList>
    </citation>
    <scope>NUCLEOTIDE SEQUENCE [LARGE SCALE GENOMIC DNA]</scope>
    <source>
        <strain evidence="5 10">72</strain>
    </source>
</reference>
<evidence type="ECO:0000313" key="3">
    <source>
        <dbReference type="EMBL" id="RIV43688.1"/>
    </source>
</evidence>
<name>A0A3A1NJ66_9FLAO</name>
<dbReference type="EMBL" id="VNWK01000029">
    <property type="protein sequence ID" value="TXJ93172.1"/>
    <property type="molecule type" value="Genomic_DNA"/>
</dbReference>
<evidence type="ECO:0000313" key="8">
    <source>
        <dbReference type="EMBL" id="TXJ95875.1"/>
    </source>
</evidence>
<proteinExistence type="predicted"/>
<evidence type="ECO:0000313" key="10">
    <source>
        <dbReference type="Proteomes" id="UP000321621"/>
    </source>
</evidence>
<dbReference type="RefSeq" id="WP_119647214.1">
    <property type="nucleotide sequence ID" value="NZ_QXFI01000021.1"/>
</dbReference>
<reference evidence="2 9" key="1">
    <citation type="submission" date="2018-08" db="EMBL/GenBank/DDBJ databases">
        <title>Proposal of Muricauda 72 sp.nov. and Muricauda NH166 sp.nov., isolated from seawater.</title>
        <authorList>
            <person name="Cheng H."/>
            <person name="Wu Y.-H."/>
            <person name="Guo L.-L."/>
            <person name="Xu X.-W."/>
        </authorList>
    </citation>
    <scope>NUCLEOTIDE SEQUENCE [LARGE SCALE GENOMIC DNA]</scope>
    <source>
        <strain evidence="2 9">72</strain>
    </source>
</reference>
<dbReference type="EMBL" id="QXFI01000028">
    <property type="protein sequence ID" value="RIV43655.1"/>
    <property type="molecule type" value="Genomic_DNA"/>
</dbReference>
<evidence type="ECO:0000313" key="2">
    <source>
        <dbReference type="EMBL" id="RIV43655.1"/>
    </source>
</evidence>
<dbReference type="EMBL" id="VNWK01000021">
    <property type="protein sequence ID" value="TXJ95875.1"/>
    <property type="molecule type" value="Genomic_DNA"/>
</dbReference>
<protein>
    <submittedName>
        <fullName evidence="2">Uncharacterized protein</fullName>
    </submittedName>
</protein>
<sequence>MKKMQLFFLSIFTLTMFTNCNSDDGDEPEDGKSGKVEGIIQLSGEETGVLGTSLTVGNIEVGNASLTGTDKSVILLSDNITVVDNELVYSNDQSGFVIVAADFSTGGSPDIDKTISMTIVKNGEEYPHACSSPYQGFFMACGDGFEVDFEAKKVTFEGTTVINTDDDKLLTMDGVITWE</sequence>
<organism evidence="2 9">
    <name type="scientific">Flagellimonas pelagia</name>
    <dbReference type="NCBI Taxonomy" id="2306998"/>
    <lineage>
        <taxon>Bacteria</taxon>
        <taxon>Pseudomonadati</taxon>
        <taxon>Bacteroidota</taxon>
        <taxon>Flavobacteriia</taxon>
        <taxon>Flavobacteriales</taxon>
        <taxon>Flavobacteriaceae</taxon>
        <taxon>Flagellimonas</taxon>
    </lineage>
</organism>
<dbReference type="AlphaFoldDB" id="A0A3A1NJ66"/>
<evidence type="ECO:0000313" key="6">
    <source>
        <dbReference type="EMBL" id="TXJ93398.1"/>
    </source>
</evidence>
<dbReference type="EMBL" id="QXFI01000021">
    <property type="protein sequence ID" value="RIV44964.1"/>
    <property type="molecule type" value="Genomic_DNA"/>
</dbReference>
<accession>A0A3A1NJ66</accession>
<evidence type="ECO:0000313" key="5">
    <source>
        <dbReference type="EMBL" id="TXJ93172.1"/>
    </source>
</evidence>
<comment type="caution">
    <text evidence="2">The sequence shown here is derived from an EMBL/GenBank/DDBJ whole genome shotgun (WGS) entry which is preliminary data.</text>
</comment>
<evidence type="ECO:0000313" key="4">
    <source>
        <dbReference type="EMBL" id="RIV44964.1"/>
    </source>
</evidence>
<evidence type="ECO:0000313" key="9">
    <source>
        <dbReference type="Proteomes" id="UP000266691"/>
    </source>
</evidence>
<dbReference type="EMBL" id="VNWK01000028">
    <property type="protein sequence ID" value="TXJ93398.1"/>
    <property type="molecule type" value="Genomic_DNA"/>
</dbReference>
<dbReference type="EMBL" id="VNWK01000027">
    <property type="protein sequence ID" value="TXJ93465.1"/>
    <property type="molecule type" value="Genomic_DNA"/>
</dbReference>
<evidence type="ECO:0000313" key="1">
    <source>
        <dbReference type="EMBL" id="RIV43555.1"/>
    </source>
</evidence>
<dbReference type="Proteomes" id="UP000266691">
    <property type="component" value="Unassembled WGS sequence"/>
</dbReference>